<evidence type="ECO:0000313" key="2">
    <source>
        <dbReference type="EMBL" id="SDY99821.1"/>
    </source>
</evidence>
<organism evidence="2 3">
    <name type="scientific">Tindallia californiensis</name>
    <dbReference type="NCBI Taxonomy" id="159292"/>
    <lineage>
        <taxon>Bacteria</taxon>
        <taxon>Bacillati</taxon>
        <taxon>Bacillota</taxon>
        <taxon>Clostridia</taxon>
        <taxon>Peptostreptococcales</taxon>
        <taxon>Tindalliaceae</taxon>
        <taxon>Tindallia</taxon>
    </lineage>
</organism>
<keyword evidence="3" id="KW-1185">Reference proteome</keyword>
<proteinExistence type="predicted"/>
<dbReference type="EMBL" id="FNPV01000006">
    <property type="protein sequence ID" value="SDY99821.1"/>
    <property type="molecule type" value="Genomic_DNA"/>
</dbReference>
<reference evidence="2 3" key="1">
    <citation type="submission" date="2016-10" db="EMBL/GenBank/DDBJ databases">
        <authorList>
            <person name="de Groot N.N."/>
        </authorList>
    </citation>
    <scope>NUCLEOTIDE SEQUENCE [LARGE SCALE GENOMIC DNA]</scope>
    <source>
        <strain evidence="2 3">APO</strain>
    </source>
</reference>
<evidence type="ECO:0000256" key="1">
    <source>
        <dbReference type="SAM" id="MobiDB-lite"/>
    </source>
</evidence>
<accession>A0A1H3PFG4</accession>
<dbReference type="STRING" id="159292.SAMN05192546_106182"/>
<dbReference type="Proteomes" id="UP000199230">
    <property type="component" value="Unassembled WGS sequence"/>
</dbReference>
<name>A0A1H3PFG4_9FIRM</name>
<feature type="region of interest" description="Disordered" evidence="1">
    <location>
        <begin position="176"/>
        <end position="197"/>
    </location>
</feature>
<evidence type="ECO:0000313" key="3">
    <source>
        <dbReference type="Proteomes" id="UP000199230"/>
    </source>
</evidence>
<dbReference type="AlphaFoldDB" id="A0A1H3PFG4"/>
<sequence>MKAKEIRGETMIATGLKKNKKFIFAFLTGLFLFSGILFLTDLSVAEGISAFGEASTSQELRLENREDILQKYRSWGEDNQSHYLERYDSVRNMNRRLLTRIMSNAPDNMEKLERTASHSRNEEKVLLYLKLAGSQRQEGQSQPVIHLCFTEVHSKELEKRSRQSIEEERNIIKTIDPHLVQSLRGPPYGSSKQKEKV</sequence>
<gene>
    <name evidence="2" type="ORF">SAMN05192546_106182</name>
</gene>
<protein>
    <submittedName>
        <fullName evidence="2">Uncharacterized protein</fullName>
    </submittedName>
</protein>